<dbReference type="PANTHER" id="PTHR43163:SF6">
    <property type="entry name" value="DIPEPTIDE TRANSPORT SYSTEM PERMEASE PROTEIN DPPB-RELATED"/>
    <property type="match status" value="1"/>
</dbReference>
<feature type="transmembrane region" description="Helical" evidence="7">
    <location>
        <begin position="271"/>
        <end position="292"/>
    </location>
</feature>
<organism evidence="9 10">
    <name type="scientific">Cellulomonas avistercoris</name>
    <dbReference type="NCBI Taxonomy" id="2762242"/>
    <lineage>
        <taxon>Bacteria</taxon>
        <taxon>Bacillati</taxon>
        <taxon>Actinomycetota</taxon>
        <taxon>Actinomycetes</taxon>
        <taxon>Micrococcales</taxon>
        <taxon>Cellulomonadaceae</taxon>
        <taxon>Cellulomonas</taxon>
    </lineage>
</organism>
<evidence type="ECO:0000259" key="8">
    <source>
        <dbReference type="PROSITE" id="PS50928"/>
    </source>
</evidence>
<protein>
    <submittedName>
        <fullName evidence="9">ABC transporter permease</fullName>
    </submittedName>
</protein>
<accession>A0ABR8QA19</accession>
<dbReference type="EMBL" id="JACSQV010000002">
    <property type="protein sequence ID" value="MBD7917272.1"/>
    <property type="molecule type" value="Genomic_DNA"/>
</dbReference>
<reference evidence="9 10" key="1">
    <citation type="submission" date="2020-08" db="EMBL/GenBank/DDBJ databases">
        <title>A Genomic Blueprint of the Chicken Gut Microbiome.</title>
        <authorList>
            <person name="Gilroy R."/>
            <person name="Ravi A."/>
            <person name="Getino M."/>
            <person name="Pursley I."/>
            <person name="Horton D.L."/>
            <person name="Alikhan N.-F."/>
            <person name="Baker D."/>
            <person name="Gharbi K."/>
            <person name="Hall N."/>
            <person name="Watson M."/>
            <person name="Adriaenssens E.M."/>
            <person name="Foster-Nyarko E."/>
            <person name="Jarju S."/>
            <person name="Secka A."/>
            <person name="Antonio M."/>
            <person name="Oren A."/>
            <person name="Chaudhuri R."/>
            <person name="La Ragione R.M."/>
            <person name="Hildebrand F."/>
            <person name="Pallen M.J."/>
        </authorList>
    </citation>
    <scope>NUCLEOTIDE SEQUENCE [LARGE SCALE GENOMIC DNA]</scope>
    <source>
        <strain evidence="9 10">Sa3CUA2</strain>
    </source>
</reference>
<dbReference type="RefSeq" id="WP_191780256.1">
    <property type="nucleotide sequence ID" value="NZ_JACSQV010000002.1"/>
</dbReference>
<dbReference type="Pfam" id="PF00528">
    <property type="entry name" value="BPD_transp_1"/>
    <property type="match status" value="1"/>
</dbReference>
<dbReference type="SUPFAM" id="SSF161098">
    <property type="entry name" value="MetI-like"/>
    <property type="match status" value="1"/>
</dbReference>
<dbReference type="Pfam" id="PF19300">
    <property type="entry name" value="BPD_transp_1_N"/>
    <property type="match status" value="1"/>
</dbReference>
<gene>
    <name evidence="9" type="ORF">H9657_03135</name>
</gene>
<dbReference type="PANTHER" id="PTHR43163">
    <property type="entry name" value="DIPEPTIDE TRANSPORT SYSTEM PERMEASE PROTEIN DPPB-RELATED"/>
    <property type="match status" value="1"/>
</dbReference>
<feature type="transmembrane region" description="Helical" evidence="7">
    <location>
        <begin position="165"/>
        <end position="186"/>
    </location>
</feature>
<proteinExistence type="inferred from homology"/>
<feature type="transmembrane region" description="Helical" evidence="7">
    <location>
        <begin position="229"/>
        <end position="251"/>
    </location>
</feature>
<name>A0ABR8QA19_9CELL</name>
<comment type="similarity">
    <text evidence="7">Belongs to the binding-protein-dependent transport system permease family.</text>
</comment>
<keyword evidence="6 7" id="KW-0472">Membrane</keyword>
<evidence type="ECO:0000313" key="9">
    <source>
        <dbReference type="EMBL" id="MBD7917272.1"/>
    </source>
</evidence>
<evidence type="ECO:0000256" key="4">
    <source>
        <dbReference type="ARBA" id="ARBA00022692"/>
    </source>
</evidence>
<comment type="caution">
    <text evidence="9">The sequence shown here is derived from an EMBL/GenBank/DDBJ whole genome shotgun (WGS) entry which is preliminary data.</text>
</comment>
<dbReference type="PROSITE" id="PS50928">
    <property type="entry name" value="ABC_TM1"/>
    <property type="match status" value="1"/>
</dbReference>
<feature type="transmembrane region" description="Helical" evidence="7">
    <location>
        <begin position="96"/>
        <end position="119"/>
    </location>
</feature>
<evidence type="ECO:0000256" key="2">
    <source>
        <dbReference type="ARBA" id="ARBA00022448"/>
    </source>
</evidence>
<dbReference type="Gene3D" id="1.10.3720.10">
    <property type="entry name" value="MetI-like"/>
    <property type="match status" value="1"/>
</dbReference>
<dbReference type="Proteomes" id="UP000604241">
    <property type="component" value="Unassembled WGS sequence"/>
</dbReference>
<keyword evidence="3" id="KW-1003">Cell membrane</keyword>
<feature type="domain" description="ABC transmembrane type-1" evidence="8">
    <location>
        <begin position="94"/>
        <end position="290"/>
    </location>
</feature>
<evidence type="ECO:0000256" key="6">
    <source>
        <dbReference type="ARBA" id="ARBA00023136"/>
    </source>
</evidence>
<sequence length="326" mass="34272">MLRSIARRVGQTVVVLLGVATLVFFALRLIPGDPARVIAPTSSPEVQAEVRRSLGLDQPLGVQYLTYLQDLVTGDLGTSYFFDGSTLGLVGDALPYTLYLVVTALALGLLVSLPLGALAARHRRAVTDRAVLGFSIVAQSTPNFLIALLGITVLASALSLPTVGYVGPVSLVLPSIALAVSLVGLLTQSVRNNLVTTLDGSLTEALRSRGASVWQIILRHGARLSAVSITNLLGVQLGFLLGGAVVIEYIFNYPGLGLLTLNAVLRRDYPLIQAITITTALVFVLLNLVIDLSHGYLDPRMRPARGRPARAPRPAATAVTAAGSAA</sequence>
<keyword evidence="10" id="KW-1185">Reference proteome</keyword>
<evidence type="ECO:0000256" key="7">
    <source>
        <dbReference type="RuleBase" id="RU363032"/>
    </source>
</evidence>
<dbReference type="InterPro" id="IPR035906">
    <property type="entry name" value="MetI-like_sf"/>
</dbReference>
<feature type="transmembrane region" description="Helical" evidence="7">
    <location>
        <begin position="131"/>
        <end position="159"/>
    </location>
</feature>
<feature type="transmembrane region" description="Helical" evidence="7">
    <location>
        <begin position="12"/>
        <end position="30"/>
    </location>
</feature>
<evidence type="ECO:0000256" key="1">
    <source>
        <dbReference type="ARBA" id="ARBA00004651"/>
    </source>
</evidence>
<evidence type="ECO:0000256" key="3">
    <source>
        <dbReference type="ARBA" id="ARBA00022475"/>
    </source>
</evidence>
<dbReference type="CDD" id="cd06261">
    <property type="entry name" value="TM_PBP2"/>
    <property type="match status" value="1"/>
</dbReference>
<comment type="subcellular location">
    <subcellularLocation>
        <location evidence="1 7">Cell membrane</location>
        <topology evidence="1 7">Multi-pass membrane protein</topology>
    </subcellularLocation>
</comment>
<evidence type="ECO:0000313" key="10">
    <source>
        <dbReference type="Proteomes" id="UP000604241"/>
    </source>
</evidence>
<evidence type="ECO:0000256" key="5">
    <source>
        <dbReference type="ARBA" id="ARBA00022989"/>
    </source>
</evidence>
<dbReference type="InterPro" id="IPR000515">
    <property type="entry name" value="MetI-like"/>
</dbReference>
<keyword evidence="4 7" id="KW-0812">Transmembrane</keyword>
<dbReference type="InterPro" id="IPR045621">
    <property type="entry name" value="BPD_transp_1_N"/>
</dbReference>
<keyword evidence="2 7" id="KW-0813">Transport</keyword>
<keyword evidence="5 7" id="KW-1133">Transmembrane helix</keyword>